<dbReference type="SUPFAM" id="SSF52096">
    <property type="entry name" value="ClpP/crotonase"/>
    <property type="match status" value="1"/>
</dbReference>
<dbReference type="PANTHER" id="PTHR43459:SF1">
    <property type="entry name" value="EG:BACN32G11.4 PROTEIN"/>
    <property type="match status" value="1"/>
</dbReference>
<comment type="similarity">
    <text evidence="1">Belongs to the enoyl-CoA hydratase/isomerase family.</text>
</comment>
<dbReference type="InterPro" id="IPR001753">
    <property type="entry name" value="Enoyl-CoA_hydra/iso"/>
</dbReference>
<evidence type="ECO:0000256" key="1">
    <source>
        <dbReference type="ARBA" id="ARBA00005254"/>
    </source>
</evidence>
<accession>A0ABW1J3J4</accession>
<dbReference type="Proteomes" id="UP001596302">
    <property type="component" value="Unassembled WGS sequence"/>
</dbReference>
<dbReference type="EMBL" id="JBHSQW010000025">
    <property type="protein sequence ID" value="MFC5995017.1"/>
    <property type="molecule type" value="Genomic_DNA"/>
</dbReference>
<dbReference type="RefSeq" id="WP_379585029.1">
    <property type="nucleotide sequence ID" value="NZ_JBHSQW010000025.1"/>
</dbReference>
<organism evidence="2 3">
    <name type="scientific">Pseudonocardia hispaniensis</name>
    <dbReference type="NCBI Taxonomy" id="904933"/>
    <lineage>
        <taxon>Bacteria</taxon>
        <taxon>Bacillati</taxon>
        <taxon>Actinomycetota</taxon>
        <taxon>Actinomycetes</taxon>
        <taxon>Pseudonocardiales</taxon>
        <taxon>Pseudonocardiaceae</taxon>
        <taxon>Pseudonocardia</taxon>
    </lineage>
</organism>
<keyword evidence="3" id="KW-1185">Reference proteome</keyword>
<dbReference type="CDD" id="cd06558">
    <property type="entry name" value="crotonase-like"/>
    <property type="match status" value="1"/>
</dbReference>
<reference evidence="3" key="1">
    <citation type="journal article" date="2019" name="Int. J. Syst. Evol. Microbiol.">
        <title>The Global Catalogue of Microorganisms (GCM) 10K type strain sequencing project: providing services to taxonomists for standard genome sequencing and annotation.</title>
        <authorList>
            <consortium name="The Broad Institute Genomics Platform"/>
            <consortium name="The Broad Institute Genome Sequencing Center for Infectious Disease"/>
            <person name="Wu L."/>
            <person name="Ma J."/>
        </authorList>
    </citation>
    <scope>NUCLEOTIDE SEQUENCE [LARGE SCALE GENOMIC DNA]</scope>
    <source>
        <strain evidence="3">CCM 8391</strain>
    </source>
</reference>
<comment type="caution">
    <text evidence="2">The sequence shown here is derived from an EMBL/GenBank/DDBJ whole genome shotgun (WGS) entry which is preliminary data.</text>
</comment>
<protein>
    <submittedName>
        <fullName evidence="2">Enoyl-CoA hydratase-related protein</fullName>
    </submittedName>
</protein>
<dbReference type="Gene3D" id="3.90.226.10">
    <property type="entry name" value="2-enoyl-CoA Hydratase, Chain A, domain 1"/>
    <property type="match status" value="1"/>
</dbReference>
<evidence type="ECO:0000313" key="2">
    <source>
        <dbReference type="EMBL" id="MFC5995017.1"/>
    </source>
</evidence>
<gene>
    <name evidence="2" type="ORF">ACFQE5_12425</name>
</gene>
<dbReference type="Gene3D" id="1.10.12.10">
    <property type="entry name" value="Lyase 2-enoyl-coa Hydratase, Chain A, domain 2"/>
    <property type="match status" value="1"/>
</dbReference>
<evidence type="ECO:0000313" key="3">
    <source>
        <dbReference type="Proteomes" id="UP001596302"/>
    </source>
</evidence>
<sequence>MTATTYTDIRYGVTGGVAHLELNRPEALNSWTPAMAAELLDAVRRAAADDEVRAVLVTGAGRAFCAGADVKDRRELTPEGYPDLSSRLREIYNPIIETIRATPKPFVAGIHGACAGLGVSLALACDLLVAAEDSYLLLAFVRIGVMPDAGVTAFLAERVGLTRAAELCMLGEKLPATTALDWGLVNRVHPAAELHERAAELASRLASAPTVALGGMKTALTAAAQRGLREQLALEADLQHRNGATADYAEGRAAFLEKRPARFTGR</sequence>
<proteinExistence type="inferred from homology"/>
<name>A0ABW1J3J4_9PSEU</name>
<dbReference type="Pfam" id="PF00378">
    <property type="entry name" value="ECH_1"/>
    <property type="match status" value="1"/>
</dbReference>
<dbReference type="PANTHER" id="PTHR43459">
    <property type="entry name" value="ENOYL-COA HYDRATASE"/>
    <property type="match status" value="1"/>
</dbReference>
<dbReference type="InterPro" id="IPR029045">
    <property type="entry name" value="ClpP/crotonase-like_dom_sf"/>
</dbReference>
<dbReference type="InterPro" id="IPR014748">
    <property type="entry name" value="Enoyl-CoA_hydra_C"/>
</dbReference>